<organism evidence="8 9">
    <name type="scientific">Gnomoniopsis smithogilvyi</name>
    <dbReference type="NCBI Taxonomy" id="1191159"/>
    <lineage>
        <taxon>Eukaryota</taxon>
        <taxon>Fungi</taxon>
        <taxon>Dikarya</taxon>
        <taxon>Ascomycota</taxon>
        <taxon>Pezizomycotina</taxon>
        <taxon>Sordariomycetes</taxon>
        <taxon>Sordariomycetidae</taxon>
        <taxon>Diaporthales</taxon>
        <taxon>Gnomoniaceae</taxon>
        <taxon>Gnomoniopsis</taxon>
    </lineage>
</organism>
<feature type="transmembrane region" description="Helical" evidence="6">
    <location>
        <begin position="205"/>
        <end position="230"/>
    </location>
</feature>
<dbReference type="EMBL" id="JAPEVB010000002">
    <property type="protein sequence ID" value="KAJ4394868.1"/>
    <property type="molecule type" value="Genomic_DNA"/>
</dbReference>
<feature type="transmembrane region" description="Helical" evidence="6">
    <location>
        <begin position="78"/>
        <end position="102"/>
    </location>
</feature>
<evidence type="ECO:0000256" key="6">
    <source>
        <dbReference type="SAM" id="Phobius"/>
    </source>
</evidence>
<evidence type="ECO:0000256" key="3">
    <source>
        <dbReference type="ARBA" id="ARBA00022989"/>
    </source>
</evidence>
<dbReference type="Pfam" id="PF07690">
    <property type="entry name" value="MFS_1"/>
    <property type="match status" value="1"/>
</dbReference>
<keyword evidence="9" id="KW-1185">Reference proteome</keyword>
<keyword evidence="2 6" id="KW-0812">Transmembrane</keyword>
<dbReference type="Gene3D" id="1.20.1720.10">
    <property type="entry name" value="Multidrug resistance protein D"/>
    <property type="match status" value="1"/>
</dbReference>
<evidence type="ECO:0000259" key="7">
    <source>
        <dbReference type="PROSITE" id="PS50850"/>
    </source>
</evidence>
<sequence>MASNGDHAEGGGSMRVATHDTIELGETKRQDAADEAQTFEKDMKEDEQTVEEVDDNLVTWDGPADISNPKNWSSRRRYVACVLLSFFNVVGPLSSAIIAPALPTIEKDLDTSETVGVMILSIYMLAFSVGPLVTSPLSEMYGRIIVLQSSNAFFWVFNTACGFARTPGQMLAFRFLSGLGGCAAQSIGGAIMGDMFTPLERVKAIAIYSIAPLLGPVLGPLCGGALTQYASWHWCFWVISIFDVFVQIAGFSFLSETYAPVLLRRKKNLLVKETGNENLVTEFDGNLKWKTLLKNNMKRPFNMLLTQPIVQIMGIYSSYAYGLAFMLSATMPMVYEGVYDQQPAVASLNYLPPTIGVVIMTQMYQILATSIYKRLIARAPDNKARPEFRIPLLFPATFFAAVGLLWYGWSAQEKLHVVMPNVGTVILTAGTNVSFYCVNQYLIDAYSVHAASALGAATILRGVFGFVIPLIAPGMFLRLGFGIGTSILAVVAVAVGFPSAVLIWLRGPQLRGKSLFAKK</sequence>
<feature type="transmembrane region" description="Helical" evidence="6">
    <location>
        <begin position="415"/>
        <end position="438"/>
    </location>
</feature>
<gene>
    <name evidence="8" type="ORF">N0V93_004088</name>
</gene>
<proteinExistence type="predicted"/>
<keyword evidence="4 6" id="KW-0472">Membrane</keyword>
<evidence type="ECO:0000256" key="5">
    <source>
        <dbReference type="SAM" id="MobiDB-lite"/>
    </source>
</evidence>
<evidence type="ECO:0000313" key="8">
    <source>
        <dbReference type="EMBL" id="KAJ4394868.1"/>
    </source>
</evidence>
<dbReference type="PANTHER" id="PTHR23502">
    <property type="entry name" value="MAJOR FACILITATOR SUPERFAMILY"/>
    <property type="match status" value="1"/>
</dbReference>
<dbReference type="GO" id="GO:0022857">
    <property type="term" value="F:transmembrane transporter activity"/>
    <property type="evidence" value="ECO:0007669"/>
    <property type="project" value="InterPro"/>
</dbReference>
<feature type="region of interest" description="Disordered" evidence="5">
    <location>
        <begin position="1"/>
        <end position="46"/>
    </location>
</feature>
<dbReference type="SUPFAM" id="SSF103473">
    <property type="entry name" value="MFS general substrate transporter"/>
    <property type="match status" value="1"/>
</dbReference>
<dbReference type="InterPro" id="IPR011701">
    <property type="entry name" value="MFS"/>
</dbReference>
<dbReference type="PANTHER" id="PTHR23502:SF60">
    <property type="entry name" value="MAJOR FACILITATOR SUPERFAMILY (MFS) PROFILE DOMAIN-CONTAINING PROTEIN-RELATED"/>
    <property type="match status" value="1"/>
</dbReference>
<feature type="transmembrane region" description="Helical" evidence="6">
    <location>
        <begin position="483"/>
        <end position="505"/>
    </location>
</feature>
<feature type="transmembrane region" description="Helical" evidence="6">
    <location>
        <begin position="450"/>
        <end position="471"/>
    </location>
</feature>
<feature type="compositionally biased region" description="Basic and acidic residues" evidence="5">
    <location>
        <begin position="17"/>
        <end position="46"/>
    </location>
</feature>
<feature type="transmembrane region" description="Helical" evidence="6">
    <location>
        <begin position="304"/>
        <end position="330"/>
    </location>
</feature>
<keyword evidence="3 6" id="KW-1133">Transmembrane helix</keyword>
<dbReference type="CDD" id="cd17323">
    <property type="entry name" value="MFS_Tpo1_MDR_like"/>
    <property type="match status" value="1"/>
</dbReference>
<accession>A0A9W8YZX9</accession>
<dbReference type="InterPro" id="IPR020846">
    <property type="entry name" value="MFS_dom"/>
</dbReference>
<dbReference type="OrthoDB" id="6770063at2759"/>
<comment type="subcellular location">
    <subcellularLocation>
        <location evidence="1">Membrane</location>
        <topology evidence="1">Multi-pass membrane protein</topology>
    </subcellularLocation>
</comment>
<feature type="transmembrane region" description="Helical" evidence="6">
    <location>
        <begin position="236"/>
        <end position="259"/>
    </location>
</feature>
<protein>
    <recommendedName>
        <fullName evidence="7">Major facilitator superfamily (MFS) profile domain-containing protein</fullName>
    </recommendedName>
</protein>
<feature type="domain" description="Major facilitator superfamily (MFS) profile" evidence="7">
    <location>
        <begin position="80"/>
        <end position="511"/>
    </location>
</feature>
<dbReference type="GO" id="GO:0016020">
    <property type="term" value="C:membrane"/>
    <property type="evidence" value="ECO:0007669"/>
    <property type="project" value="UniProtKB-SubCell"/>
</dbReference>
<dbReference type="PROSITE" id="PS50850">
    <property type="entry name" value="MFS"/>
    <property type="match status" value="1"/>
</dbReference>
<dbReference type="AlphaFoldDB" id="A0A9W8YZX9"/>
<dbReference type="FunFam" id="1.20.1250.20:FF:000011">
    <property type="entry name" value="MFS multidrug transporter, putative"/>
    <property type="match status" value="1"/>
</dbReference>
<evidence type="ECO:0000256" key="2">
    <source>
        <dbReference type="ARBA" id="ARBA00022692"/>
    </source>
</evidence>
<feature type="transmembrane region" description="Helical" evidence="6">
    <location>
        <begin position="392"/>
        <end position="409"/>
    </location>
</feature>
<feature type="transmembrane region" description="Helical" evidence="6">
    <location>
        <begin position="145"/>
        <end position="165"/>
    </location>
</feature>
<dbReference type="Proteomes" id="UP001140453">
    <property type="component" value="Unassembled WGS sequence"/>
</dbReference>
<feature type="transmembrane region" description="Helical" evidence="6">
    <location>
        <begin position="350"/>
        <end position="372"/>
    </location>
</feature>
<feature type="transmembrane region" description="Helical" evidence="6">
    <location>
        <begin position="114"/>
        <end position="133"/>
    </location>
</feature>
<reference evidence="8" key="1">
    <citation type="submission" date="2022-10" db="EMBL/GenBank/DDBJ databases">
        <title>Tapping the CABI collections for fungal endophytes: first genome assemblies for Collariella, Neodidymelliopsis, Ascochyta clinopodiicola, Didymella pomorum, Didymosphaeria variabile, Neocosmospora piperis and Neocucurbitaria cava.</title>
        <authorList>
            <person name="Hill R."/>
        </authorList>
    </citation>
    <scope>NUCLEOTIDE SEQUENCE</scope>
    <source>
        <strain evidence="8">IMI 355082</strain>
    </source>
</reference>
<feature type="transmembrane region" description="Helical" evidence="6">
    <location>
        <begin position="171"/>
        <end position="193"/>
    </location>
</feature>
<evidence type="ECO:0000256" key="1">
    <source>
        <dbReference type="ARBA" id="ARBA00004141"/>
    </source>
</evidence>
<dbReference type="InterPro" id="IPR036259">
    <property type="entry name" value="MFS_trans_sf"/>
</dbReference>
<evidence type="ECO:0000256" key="4">
    <source>
        <dbReference type="ARBA" id="ARBA00023136"/>
    </source>
</evidence>
<comment type="caution">
    <text evidence="8">The sequence shown here is derived from an EMBL/GenBank/DDBJ whole genome shotgun (WGS) entry which is preliminary data.</text>
</comment>
<evidence type="ECO:0000313" key="9">
    <source>
        <dbReference type="Proteomes" id="UP001140453"/>
    </source>
</evidence>
<name>A0A9W8YZX9_9PEZI</name>